<dbReference type="PANTHER" id="PTHR11592">
    <property type="entry name" value="GLUTATHIONE PEROXIDASE"/>
    <property type="match status" value="1"/>
</dbReference>
<keyword evidence="2 5" id="KW-0575">Peroxidase</keyword>
<name>A0A3D9SLR7_9BACL</name>
<dbReference type="GO" id="GO:0004601">
    <property type="term" value="F:peroxidase activity"/>
    <property type="evidence" value="ECO:0007669"/>
    <property type="project" value="UniProtKB-KW"/>
</dbReference>
<dbReference type="EMBL" id="QTTN01000003">
    <property type="protein sequence ID" value="REE92845.1"/>
    <property type="molecule type" value="Genomic_DNA"/>
</dbReference>
<evidence type="ECO:0000313" key="8">
    <source>
        <dbReference type="Proteomes" id="UP000256304"/>
    </source>
</evidence>
<evidence type="ECO:0000256" key="2">
    <source>
        <dbReference type="ARBA" id="ARBA00022559"/>
    </source>
</evidence>
<dbReference type="Proteomes" id="UP000256304">
    <property type="component" value="Unassembled WGS sequence"/>
</dbReference>
<accession>A0A3D9SLR7</accession>
<dbReference type="CDD" id="cd00340">
    <property type="entry name" value="GSH_Peroxidase"/>
    <property type="match status" value="1"/>
</dbReference>
<keyword evidence="8" id="KW-1185">Reference proteome</keyword>
<dbReference type="PROSITE" id="PS51355">
    <property type="entry name" value="GLUTATHIONE_PEROXID_3"/>
    <property type="match status" value="1"/>
</dbReference>
<dbReference type="AlphaFoldDB" id="A0A3D9SLR7"/>
<gene>
    <name evidence="7" type="ORF">A8990_103150</name>
</gene>
<evidence type="ECO:0000313" key="7">
    <source>
        <dbReference type="EMBL" id="REE92845.1"/>
    </source>
</evidence>
<evidence type="ECO:0000256" key="1">
    <source>
        <dbReference type="ARBA" id="ARBA00006926"/>
    </source>
</evidence>
<dbReference type="InterPro" id="IPR029760">
    <property type="entry name" value="GPX_CS"/>
</dbReference>
<dbReference type="FunFam" id="3.40.30.10:FF:000010">
    <property type="entry name" value="Glutathione peroxidase"/>
    <property type="match status" value="1"/>
</dbReference>
<evidence type="ECO:0000256" key="3">
    <source>
        <dbReference type="ARBA" id="ARBA00023002"/>
    </source>
</evidence>
<dbReference type="PROSITE" id="PS51352">
    <property type="entry name" value="THIOREDOXIN_2"/>
    <property type="match status" value="1"/>
</dbReference>
<dbReference type="Pfam" id="PF00255">
    <property type="entry name" value="GSHPx"/>
    <property type="match status" value="1"/>
</dbReference>
<dbReference type="PANTHER" id="PTHR11592:SF78">
    <property type="entry name" value="GLUTATHIONE PEROXIDASE"/>
    <property type="match status" value="1"/>
</dbReference>
<evidence type="ECO:0000256" key="4">
    <source>
        <dbReference type="PIRSR" id="PIRSR000303-1"/>
    </source>
</evidence>
<feature type="domain" description="Thioredoxin" evidence="6">
    <location>
        <begin position="1"/>
        <end position="182"/>
    </location>
</feature>
<sequence length="182" mass="20622">MTSIYDFQLNNINGSPVALSAYRGKVLLIVNTASKCGYSRQLPGLQKLYESYREQGLEVLGFPCNQFNAKEPGNSLEVREYCEQNFGVTFPLFEKVEVRGGEAHPLFVYLTEQAPFRGFDTETSEGQKMDSFVRDKYSNYYAGDGVKWNFTKFLIARDGQVYGRYETTTDPLELGAIIQSLL</sequence>
<organism evidence="7 8">
    <name type="scientific">Paenibacillus taihuensis</name>
    <dbReference type="NCBI Taxonomy" id="1156355"/>
    <lineage>
        <taxon>Bacteria</taxon>
        <taxon>Bacillati</taxon>
        <taxon>Bacillota</taxon>
        <taxon>Bacilli</taxon>
        <taxon>Bacillales</taxon>
        <taxon>Paenibacillaceae</taxon>
        <taxon>Paenibacillus</taxon>
    </lineage>
</organism>
<evidence type="ECO:0000259" key="6">
    <source>
        <dbReference type="PROSITE" id="PS51352"/>
    </source>
</evidence>
<dbReference type="SUPFAM" id="SSF52833">
    <property type="entry name" value="Thioredoxin-like"/>
    <property type="match status" value="1"/>
</dbReference>
<dbReference type="GO" id="GO:0034599">
    <property type="term" value="P:cellular response to oxidative stress"/>
    <property type="evidence" value="ECO:0007669"/>
    <property type="project" value="TreeGrafter"/>
</dbReference>
<dbReference type="PRINTS" id="PR01011">
    <property type="entry name" value="GLUTPROXDASE"/>
</dbReference>
<dbReference type="InterPro" id="IPR036249">
    <property type="entry name" value="Thioredoxin-like_sf"/>
</dbReference>
<protein>
    <recommendedName>
        <fullName evidence="5">Glutathione peroxidase</fullName>
    </recommendedName>
</protein>
<dbReference type="OrthoDB" id="9789406at2"/>
<keyword evidence="3 5" id="KW-0560">Oxidoreductase</keyword>
<reference evidence="7 8" key="1">
    <citation type="submission" date="2018-08" db="EMBL/GenBank/DDBJ databases">
        <title>Genomic Encyclopedia of Type Strains, Phase III (KMG-III): the genomes of soil and plant-associated and newly described type strains.</title>
        <authorList>
            <person name="Whitman W."/>
        </authorList>
    </citation>
    <scope>NUCLEOTIDE SEQUENCE [LARGE SCALE GENOMIC DNA]</scope>
    <source>
        <strain evidence="7 8">CGMCC 1.10966</strain>
    </source>
</reference>
<dbReference type="InterPro" id="IPR013766">
    <property type="entry name" value="Thioredoxin_domain"/>
</dbReference>
<dbReference type="PROSITE" id="PS00763">
    <property type="entry name" value="GLUTATHIONE_PEROXID_2"/>
    <property type="match status" value="1"/>
</dbReference>
<comment type="similarity">
    <text evidence="1 5">Belongs to the glutathione peroxidase family.</text>
</comment>
<dbReference type="RefSeq" id="WP_116187765.1">
    <property type="nucleotide sequence ID" value="NZ_QTTN01000003.1"/>
</dbReference>
<dbReference type="Gene3D" id="3.40.30.10">
    <property type="entry name" value="Glutaredoxin"/>
    <property type="match status" value="1"/>
</dbReference>
<feature type="active site" evidence="4">
    <location>
        <position position="36"/>
    </location>
</feature>
<evidence type="ECO:0000256" key="5">
    <source>
        <dbReference type="RuleBase" id="RU000499"/>
    </source>
</evidence>
<proteinExistence type="inferred from homology"/>
<comment type="caution">
    <text evidence="7">The sequence shown here is derived from an EMBL/GenBank/DDBJ whole genome shotgun (WGS) entry which is preliminary data.</text>
</comment>
<dbReference type="PIRSF" id="PIRSF000303">
    <property type="entry name" value="Glutathion_perox"/>
    <property type="match status" value="1"/>
</dbReference>
<dbReference type="InterPro" id="IPR000889">
    <property type="entry name" value="Glutathione_peroxidase"/>
</dbReference>